<accession>A0AAW1VVD5</accession>
<protein>
    <submittedName>
        <fullName evidence="1">Uncharacterized protein</fullName>
    </submittedName>
</protein>
<reference evidence="1 2" key="1">
    <citation type="journal article" date="2023" name="G3 (Bethesda)">
        <title>A chromosome-length genome assembly and annotation of blackberry (Rubus argutus, cv. 'Hillquist').</title>
        <authorList>
            <person name="Bruna T."/>
            <person name="Aryal R."/>
            <person name="Dudchenko O."/>
            <person name="Sargent D.J."/>
            <person name="Mead D."/>
            <person name="Buti M."/>
            <person name="Cavallini A."/>
            <person name="Hytonen T."/>
            <person name="Andres J."/>
            <person name="Pham M."/>
            <person name="Weisz D."/>
            <person name="Mascagni F."/>
            <person name="Usai G."/>
            <person name="Natali L."/>
            <person name="Bassil N."/>
            <person name="Fernandez G.E."/>
            <person name="Lomsadze A."/>
            <person name="Armour M."/>
            <person name="Olukolu B."/>
            <person name="Poorten T."/>
            <person name="Britton C."/>
            <person name="Davik J."/>
            <person name="Ashrafi H."/>
            <person name="Aiden E.L."/>
            <person name="Borodovsky M."/>
            <person name="Worthington M."/>
        </authorList>
    </citation>
    <scope>NUCLEOTIDE SEQUENCE [LARGE SCALE GENOMIC DNA]</scope>
    <source>
        <strain evidence="1">PI 553951</strain>
    </source>
</reference>
<dbReference type="Proteomes" id="UP001457282">
    <property type="component" value="Unassembled WGS sequence"/>
</dbReference>
<evidence type="ECO:0000313" key="1">
    <source>
        <dbReference type="EMBL" id="KAK9910405.1"/>
    </source>
</evidence>
<keyword evidence="2" id="KW-1185">Reference proteome</keyword>
<sequence length="139" mass="15938">MDGKCSTPLSKFNKLQLVDSSLSSLHSRSPIRRLINYRDVEQETDGERVRDLEERPKVPKQSAALNRYGVRNFFGRRWGFAMSPKLFLGSSRSPKFLGKLPKSLARLPKLPKSPVRPAKLPAQLERWPGMPRRINILNK</sequence>
<dbReference type="AlphaFoldDB" id="A0AAW1VVD5"/>
<name>A0AAW1VVD5_RUBAR</name>
<gene>
    <name evidence="1" type="ORF">M0R45_034370</name>
</gene>
<organism evidence="1 2">
    <name type="scientific">Rubus argutus</name>
    <name type="common">Southern blackberry</name>
    <dbReference type="NCBI Taxonomy" id="59490"/>
    <lineage>
        <taxon>Eukaryota</taxon>
        <taxon>Viridiplantae</taxon>
        <taxon>Streptophyta</taxon>
        <taxon>Embryophyta</taxon>
        <taxon>Tracheophyta</taxon>
        <taxon>Spermatophyta</taxon>
        <taxon>Magnoliopsida</taxon>
        <taxon>eudicotyledons</taxon>
        <taxon>Gunneridae</taxon>
        <taxon>Pentapetalae</taxon>
        <taxon>rosids</taxon>
        <taxon>fabids</taxon>
        <taxon>Rosales</taxon>
        <taxon>Rosaceae</taxon>
        <taxon>Rosoideae</taxon>
        <taxon>Rosoideae incertae sedis</taxon>
        <taxon>Rubus</taxon>
    </lineage>
</organism>
<proteinExistence type="predicted"/>
<evidence type="ECO:0000313" key="2">
    <source>
        <dbReference type="Proteomes" id="UP001457282"/>
    </source>
</evidence>
<comment type="caution">
    <text evidence="1">The sequence shown here is derived from an EMBL/GenBank/DDBJ whole genome shotgun (WGS) entry which is preliminary data.</text>
</comment>
<dbReference type="EMBL" id="JBEDUW010000007">
    <property type="protein sequence ID" value="KAK9910405.1"/>
    <property type="molecule type" value="Genomic_DNA"/>
</dbReference>